<dbReference type="InterPro" id="IPR057641">
    <property type="entry name" value="W02B3_4_N"/>
</dbReference>
<feature type="domain" description="W02B3.4-like N-terminal" evidence="6">
    <location>
        <begin position="38"/>
        <end position="150"/>
    </location>
</feature>
<keyword evidence="2" id="KW-0812">Transmembrane</keyword>
<comment type="subcellular location">
    <subcellularLocation>
        <location evidence="1">Membrane</location>
        <topology evidence="1">Single-pass membrane protein</topology>
    </subcellularLocation>
</comment>
<dbReference type="PANTHER" id="PTHR15407">
    <property type="entry name" value="FUKUTIN-RELATED"/>
    <property type="match status" value="1"/>
</dbReference>
<keyword evidence="4" id="KW-0472">Membrane</keyword>
<evidence type="ECO:0000313" key="8">
    <source>
        <dbReference type="Proteomes" id="UP000054495"/>
    </source>
</evidence>
<evidence type="ECO:0000256" key="4">
    <source>
        <dbReference type="ARBA" id="ARBA00023136"/>
    </source>
</evidence>
<proteinExistence type="predicted"/>
<dbReference type="GO" id="GO:0016020">
    <property type="term" value="C:membrane"/>
    <property type="evidence" value="ECO:0007669"/>
    <property type="project" value="UniProtKB-SubCell"/>
</dbReference>
<name>A0A0D6LJZ8_9BILA</name>
<protein>
    <recommendedName>
        <fullName evidence="6">W02B3.4-like N-terminal domain-containing protein</fullName>
    </recommendedName>
</protein>
<gene>
    <name evidence="7" type="ORF">ANCCEY_08518</name>
</gene>
<keyword evidence="3" id="KW-1133">Transmembrane helix</keyword>
<evidence type="ECO:0000313" key="7">
    <source>
        <dbReference type="EMBL" id="EPB72395.1"/>
    </source>
</evidence>
<dbReference type="Proteomes" id="UP000054495">
    <property type="component" value="Unassembled WGS sequence"/>
</dbReference>
<dbReference type="InterPro" id="IPR009644">
    <property type="entry name" value="FKTN/MNN4/W02B3.4-1"/>
</dbReference>
<evidence type="ECO:0000256" key="3">
    <source>
        <dbReference type="ARBA" id="ARBA00022989"/>
    </source>
</evidence>
<evidence type="ECO:0000256" key="2">
    <source>
        <dbReference type="ARBA" id="ARBA00022692"/>
    </source>
</evidence>
<feature type="compositionally biased region" description="Basic and acidic residues" evidence="5">
    <location>
        <begin position="9"/>
        <end position="18"/>
    </location>
</feature>
<evidence type="ECO:0000256" key="1">
    <source>
        <dbReference type="ARBA" id="ARBA00004167"/>
    </source>
</evidence>
<reference evidence="7 8" key="1">
    <citation type="submission" date="2013-05" db="EMBL/GenBank/DDBJ databases">
        <title>Draft genome of the parasitic nematode Anyclostoma ceylanicum.</title>
        <authorList>
            <person name="Mitreva M."/>
        </authorList>
    </citation>
    <scope>NUCLEOTIDE SEQUENCE [LARGE SCALE GENOMIC DNA]</scope>
</reference>
<dbReference type="EMBL" id="KE125050">
    <property type="protein sequence ID" value="EPB72395.1"/>
    <property type="molecule type" value="Genomic_DNA"/>
</dbReference>
<feature type="region of interest" description="Disordered" evidence="5">
    <location>
        <begin position="1"/>
        <end position="20"/>
    </location>
</feature>
<dbReference type="AlphaFoldDB" id="A0A0D6LJZ8"/>
<dbReference type="Pfam" id="PF24413">
    <property type="entry name" value="W02B3_4_N"/>
    <property type="match status" value="1"/>
</dbReference>
<keyword evidence="8" id="KW-1185">Reference proteome</keyword>
<evidence type="ECO:0000259" key="6">
    <source>
        <dbReference type="Pfam" id="PF24413"/>
    </source>
</evidence>
<organism evidence="7 8">
    <name type="scientific">Ancylostoma ceylanicum</name>
    <dbReference type="NCBI Taxonomy" id="53326"/>
    <lineage>
        <taxon>Eukaryota</taxon>
        <taxon>Metazoa</taxon>
        <taxon>Ecdysozoa</taxon>
        <taxon>Nematoda</taxon>
        <taxon>Chromadorea</taxon>
        <taxon>Rhabditida</taxon>
        <taxon>Rhabditina</taxon>
        <taxon>Rhabditomorpha</taxon>
        <taxon>Strongyloidea</taxon>
        <taxon>Ancylostomatidae</taxon>
        <taxon>Ancylostomatinae</taxon>
        <taxon>Ancylostoma</taxon>
    </lineage>
</organism>
<dbReference type="PANTHER" id="PTHR15407:SF28">
    <property type="entry name" value="RIBITOL-5-PHOSPHATE TRANSFERASE FKTN"/>
    <property type="match status" value="1"/>
</dbReference>
<sequence length="312" mass="36191">MTEQHPSAKKSDGKKPSDSPDSPIPYMCHARLCLNIVNCSELLDELSPPFPAVLIDLQLLKGLKDDDCRSGMQKIRVAVDVQYLNDVRKADFPGYNIIYYDKSRYKDFLLFFDTESRILPRVSFSVYGNFSIPLDVERFLEFWNRSELVDCIGLKMFKQLWIILTNKRGEIYIIRWYRECGIIPHTYDVDFAAFIGEYNPQLLEHLQSNETKFFLSRKFGRKLPEVSDAKLIYASKADDSFEFTLRPLGGGRPMMDLFWMYTSANESWVGGTSRDGTKYKYSYPRRIRICAGDLLGHIFWVPCDPETIIVIT</sequence>
<evidence type="ECO:0000256" key="5">
    <source>
        <dbReference type="SAM" id="MobiDB-lite"/>
    </source>
</evidence>
<accession>A0A0D6LJZ8</accession>